<dbReference type="EMBL" id="BAAAPN010000057">
    <property type="protein sequence ID" value="GAA1768195.1"/>
    <property type="molecule type" value="Genomic_DNA"/>
</dbReference>
<evidence type="ECO:0000313" key="4">
    <source>
        <dbReference type="Proteomes" id="UP001501475"/>
    </source>
</evidence>
<organism evidence="3 4">
    <name type="scientific">Nostocoides vanveenii</name>
    <dbReference type="NCBI Taxonomy" id="330835"/>
    <lineage>
        <taxon>Bacteria</taxon>
        <taxon>Bacillati</taxon>
        <taxon>Actinomycetota</taxon>
        <taxon>Actinomycetes</taxon>
        <taxon>Micrococcales</taxon>
        <taxon>Intrasporangiaceae</taxon>
        <taxon>Nostocoides</taxon>
    </lineage>
</organism>
<dbReference type="InterPro" id="IPR034904">
    <property type="entry name" value="FSCA_dom_sf"/>
</dbReference>
<keyword evidence="4" id="KW-1185">Reference proteome</keyword>
<reference evidence="3 4" key="1">
    <citation type="journal article" date="2019" name="Int. J. Syst. Evol. Microbiol.">
        <title>The Global Catalogue of Microorganisms (GCM) 10K type strain sequencing project: providing services to taxonomists for standard genome sequencing and annotation.</title>
        <authorList>
            <consortium name="The Broad Institute Genomics Platform"/>
            <consortium name="The Broad Institute Genome Sequencing Center for Infectious Disease"/>
            <person name="Wu L."/>
            <person name="Ma J."/>
        </authorList>
    </citation>
    <scope>NUCLEOTIDE SEQUENCE [LARGE SCALE GENOMIC DNA]</scope>
    <source>
        <strain evidence="3 4">JCM 15591</strain>
    </source>
</reference>
<dbReference type="RefSeq" id="WP_344067477.1">
    <property type="nucleotide sequence ID" value="NZ_BAAAPN010000057.1"/>
</dbReference>
<comment type="function">
    <text evidence="1">May be involved in the formation or repair of [Fe-S] clusters present in iron-sulfur proteins.</text>
</comment>
<name>A0ABN2KXL0_9MICO</name>
<accession>A0ABN2KXL0</accession>
<protein>
    <recommendedName>
        <fullName evidence="2">NIF system FeS cluster assembly NifU C-terminal domain-containing protein</fullName>
    </recommendedName>
</protein>
<proteinExistence type="predicted"/>
<evidence type="ECO:0000256" key="1">
    <source>
        <dbReference type="ARBA" id="ARBA00049958"/>
    </source>
</evidence>
<dbReference type="Gene3D" id="3.30.300.130">
    <property type="entry name" value="Fe-S cluster assembly (FSCA)"/>
    <property type="match status" value="1"/>
</dbReference>
<comment type="caution">
    <text evidence="3">The sequence shown here is derived from an EMBL/GenBank/DDBJ whole genome shotgun (WGS) entry which is preliminary data.</text>
</comment>
<dbReference type="SUPFAM" id="SSF117916">
    <property type="entry name" value="Fe-S cluster assembly (FSCA) domain-like"/>
    <property type="match status" value="1"/>
</dbReference>
<dbReference type="InterPro" id="IPR001075">
    <property type="entry name" value="NIF_FeS_clus_asmbl_NifU_C"/>
</dbReference>
<sequence>MIPLHPEAVPEDEASLRWRVVTDRMPAEGRLVSAPGDLGDLLAAGALAKVVVEPDSVVVTLPAGASWQASGPRVRTALHTALEAPLEWVTDPAAGRPGGATAGGATVAEVEALLAGPAGLTIRAHGGEVRVLAVRDGIADLELAGACAGCPAAGLTIATTLSGVLRAELGLTDVRVTEAPRRPFVALAALLRRPQP</sequence>
<dbReference type="Proteomes" id="UP001501475">
    <property type="component" value="Unassembled WGS sequence"/>
</dbReference>
<feature type="domain" description="NIF system FeS cluster assembly NifU C-terminal" evidence="2">
    <location>
        <begin position="121"/>
        <end position="169"/>
    </location>
</feature>
<gene>
    <name evidence="3" type="ORF">GCM10009810_28610</name>
</gene>
<evidence type="ECO:0000259" key="2">
    <source>
        <dbReference type="Pfam" id="PF01106"/>
    </source>
</evidence>
<dbReference type="Pfam" id="PF01106">
    <property type="entry name" value="NifU"/>
    <property type="match status" value="1"/>
</dbReference>
<evidence type="ECO:0000313" key="3">
    <source>
        <dbReference type="EMBL" id="GAA1768195.1"/>
    </source>
</evidence>